<keyword evidence="1 5" id="KW-0328">Glycosyltransferase</keyword>
<dbReference type="PANTHER" id="PTHR45947">
    <property type="entry name" value="SULFOQUINOVOSYL TRANSFERASE SQD2"/>
    <property type="match status" value="1"/>
</dbReference>
<dbReference type="Gene3D" id="3.40.50.2000">
    <property type="entry name" value="Glycogen Phosphorylase B"/>
    <property type="match status" value="2"/>
</dbReference>
<dbReference type="Proteomes" id="UP001290101">
    <property type="component" value="Unassembled WGS sequence"/>
</dbReference>
<dbReference type="GO" id="GO:0016757">
    <property type="term" value="F:glycosyltransferase activity"/>
    <property type="evidence" value="ECO:0007669"/>
    <property type="project" value="UniProtKB-KW"/>
</dbReference>
<evidence type="ECO:0000256" key="3">
    <source>
        <dbReference type="SAM" id="MobiDB-lite"/>
    </source>
</evidence>
<dbReference type="SUPFAM" id="SSF53756">
    <property type="entry name" value="UDP-Glycosyltransferase/glycogen phosphorylase"/>
    <property type="match status" value="1"/>
</dbReference>
<organism evidence="5 6">
    <name type="scientific">Micromonospora sicca</name>
    <dbReference type="NCBI Taxonomy" id="2202420"/>
    <lineage>
        <taxon>Bacteria</taxon>
        <taxon>Bacillati</taxon>
        <taxon>Actinomycetota</taxon>
        <taxon>Actinomycetes</taxon>
        <taxon>Micromonosporales</taxon>
        <taxon>Micromonosporaceae</taxon>
        <taxon>Micromonospora</taxon>
    </lineage>
</organism>
<sequence length="392" mass="42531">MRIAMVHSSFAVRGGAERYVRDLTRALTARGHQVTVHSRPSAGAEPGDRPVPELFSARLARRLPRLAKVCTHLGDLVDPTGLRATDLRATDPDVVHLHNWQGIGALPVGRLLRAYPGVHSVHDHAVCDPNNALGNMGRSRTLDRLLRVRARWIMRRLRRAVLLFPSERTRRRVLDSASPLAGVTDRVVPLAVPTPPRRVGWPRGRRDVFLYLGVLDRHKGLDLLLDAWRAAGPAPGGTLLIGGDGPLRAEVERLATATDSVRYLGYLDAAGKEAAFAAAGWLVFPSRCAETYGLVCAEALTAGRPVLASAVAAPPMASDGSVLIFQAPGDLAGLLRRAAAMPDADYDAMCASATEDGRRLDWDRHVDTIIQTYESVVAGRAADRRSPEVTRR</sequence>
<accession>A0ABU5JKF1</accession>
<dbReference type="EC" id="2.4.-.-" evidence="5"/>
<protein>
    <submittedName>
        <fullName evidence="5">Glycosyltransferase family 4 protein</fullName>
        <ecNumber evidence="5">2.4.-.-</ecNumber>
    </submittedName>
</protein>
<evidence type="ECO:0000256" key="2">
    <source>
        <dbReference type="ARBA" id="ARBA00022679"/>
    </source>
</evidence>
<dbReference type="PANTHER" id="PTHR45947:SF13">
    <property type="entry name" value="TRANSFERASE"/>
    <property type="match status" value="1"/>
</dbReference>
<name>A0ABU5JKF1_9ACTN</name>
<dbReference type="CDD" id="cd03801">
    <property type="entry name" value="GT4_PimA-like"/>
    <property type="match status" value="1"/>
</dbReference>
<evidence type="ECO:0000313" key="6">
    <source>
        <dbReference type="Proteomes" id="UP001290101"/>
    </source>
</evidence>
<dbReference type="RefSeq" id="WP_322442569.1">
    <property type="nucleotide sequence ID" value="NZ_JAXOTQ010000037.1"/>
</dbReference>
<dbReference type="EMBL" id="JAXOTQ010000037">
    <property type="protein sequence ID" value="MDZ5492884.1"/>
    <property type="molecule type" value="Genomic_DNA"/>
</dbReference>
<dbReference type="InterPro" id="IPR028098">
    <property type="entry name" value="Glyco_trans_4-like_N"/>
</dbReference>
<reference evidence="5 6" key="1">
    <citation type="submission" date="2023-12" db="EMBL/GenBank/DDBJ databases">
        <title>Micromonospora sp. nov., isolated from Atacama Desert.</title>
        <authorList>
            <person name="Carro L."/>
            <person name="Golinska P."/>
            <person name="Klenk H.-P."/>
            <person name="Goodfellow M."/>
        </authorList>
    </citation>
    <scope>NUCLEOTIDE SEQUENCE [LARGE SCALE GENOMIC DNA]</scope>
    <source>
        <strain evidence="5 6">4G53</strain>
    </source>
</reference>
<gene>
    <name evidence="5" type="ORF">U2F25_26005</name>
</gene>
<feature type="region of interest" description="Disordered" evidence="3">
    <location>
        <begin position="31"/>
        <end position="50"/>
    </location>
</feature>
<evidence type="ECO:0000259" key="4">
    <source>
        <dbReference type="Pfam" id="PF13439"/>
    </source>
</evidence>
<evidence type="ECO:0000256" key="1">
    <source>
        <dbReference type="ARBA" id="ARBA00022676"/>
    </source>
</evidence>
<dbReference type="InterPro" id="IPR050194">
    <property type="entry name" value="Glycosyltransferase_grp1"/>
</dbReference>
<dbReference type="Pfam" id="PF13692">
    <property type="entry name" value="Glyco_trans_1_4"/>
    <property type="match status" value="1"/>
</dbReference>
<evidence type="ECO:0000313" key="5">
    <source>
        <dbReference type="EMBL" id="MDZ5492884.1"/>
    </source>
</evidence>
<feature type="domain" description="Glycosyltransferase subfamily 4-like N-terminal" evidence="4">
    <location>
        <begin position="14"/>
        <end position="175"/>
    </location>
</feature>
<keyword evidence="2 5" id="KW-0808">Transferase</keyword>
<proteinExistence type="predicted"/>
<comment type="caution">
    <text evidence="5">The sequence shown here is derived from an EMBL/GenBank/DDBJ whole genome shotgun (WGS) entry which is preliminary data.</text>
</comment>
<dbReference type="Pfam" id="PF13439">
    <property type="entry name" value="Glyco_transf_4"/>
    <property type="match status" value="1"/>
</dbReference>
<keyword evidence="6" id="KW-1185">Reference proteome</keyword>